<dbReference type="AlphaFoldDB" id="A0A7W9FC21"/>
<evidence type="ECO:0000313" key="1">
    <source>
        <dbReference type="EMBL" id="MBB5741704.1"/>
    </source>
</evidence>
<dbReference type="RefSeq" id="WP_184280949.1">
    <property type="nucleotide sequence ID" value="NZ_BAAAPG010000001.1"/>
</dbReference>
<organism evidence="1 2">
    <name type="scientific">Microbacterium ginsengiterrae</name>
    <dbReference type="NCBI Taxonomy" id="546115"/>
    <lineage>
        <taxon>Bacteria</taxon>
        <taxon>Bacillati</taxon>
        <taxon>Actinomycetota</taxon>
        <taxon>Actinomycetes</taxon>
        <taxon>Micrococcales</taxon>
        <taxon>Microbacteriaceae</taxon>
        <taxon>Microbacterium</taxon>
    </lineage>
</organism>
<name>A0A7W9FC21_9MICO</name>
<keyword evidence="2" id="KW-1185">Reference proteome</keyword>
<reference evidence="1 2" key="1">
    <citation type="submission" date="2020-08" db="EMBL/GenBank/DDBJ databases">
        <title>Sequencing the genomes of 1000 actinobacteria strains.</title>
        <authorList>
            <person name="Klenk H.-P."/>
        </authorList>
    </citation>
    <scope>NUCLEOTIDE SEQUENCE [LARGE SCALE GENOMIC DNA]</scope>
    <source>
        <strain evidence="1 2">DSM 24823</strain>
    </source>
</reference>
<comment type="caution">
    <text evidence="1">The sequence shown here is derived from an EMBL/GenBank/DDBJ whole genome shotgun (WGS) entry which is preliminary data.</text>
</comment>
<accession>A0A7W9FC21</accession>
<evidence type="ECO:0000313" key="2">
    <source>
        <dbReference type="Proteomes" id="UP000517712"/>
    </source>
</evidence>
<gene>
    <name evidence="1" type="ORF">HD600_000201</name>
</gene>
<proteinExistence type="predicted"/>
<sequence>MTWIDTAIAKYETISYEARTTAESLERMKKAGAVRDLLLQLDSVETIIEVWDLVEEITAPRGVKLRLADVESITRDASGEIIRVHFVDEKHAIDHSIEWNHELDVFEVVVAG</sequence>
<protein>
    <submittedName>
        <fullName evidence="1">Uncharacterized protein</fullName>
    </submittedName>
</protein>
<dbReference type="EMBL" id="JACHMU010000001">
    <property type="protein sequence ID" value="MBB5741704.1"/>
    <property type="molecule type" value="Genomic_DNA"/>
</dbReference>
<dbReference type="Proteomes" id="UP000517712">
    <property type="component" value="Unassembled WGS sequence"/>
</dbReference>